<evidence type="ECO:0000313" key="2">
    <source>
        <dbReference type="Proteomes" id="UP000627292"/>
    </source>
</evidence>
<gene>
    <name evidence="1" type="ORF">GCM10011379_32310</name>
</gene>
<organism evidence="1 2">
    <name type="scientific">Filimonas zeae</name>
    <dbReference type="NCBI Taxonomy" id="1737353"/>
    <lineage>
        <taxon>Bacteria</taxon>
        <taxon>Pseudomonadati</taxon>
        <taxon>Bacteroidota</taxon>
        <taxon>Chitinophagia</taxon>
        <taxon>Chitinophagales</taxon>
        <taxon>Chitinophagaceae</taxon>
        <taxon>Filimonas</taxon>
    </lineage>
</organism>
<reference evidence="1" key="2">
    <citation type="submission" date="2020-09" db="EMBL/GenBank/DDBJ databases">
        <authorList>
            <person name="Sun Q."/>
            <person name="Zhou Y."/>
        </authorList>
    </citation>
    <scope>NUCLEOTIDE SEQUENCE</scope>
    <source>
        <strain evidence="1">CGMCC 1.15290</strain>
    </source>
</reference>
<comment type="caution">
    <text evidence="1">The sequence shown here is derived from an EMBL/GenBank/DDBJ whole genome shotgun (WGS) entry which is preliminary data.</text>
</comment>
<reference evidence="1" key="1">
    <citation type="journal article" date="2014" name="Int. J. Syst. Evol. Microbiol.">
        <title>Complete genome sequence of Corynebacterium casei LMG S-19264T (=DSM 44701T), isolated from a smear-ripened cheese.</title>
        <authorList>
            <consortium name="US DOE Joint Genome Institute (JGI-PGF)"/>
            <person name="Walter F."/>
            <person name="Albersmeier A."/>
            <person name="Kalinowski J."/>
            <person name="Ruckert C."/>
        </authorList>
    </citation>
    <scope>NUCLEOTIDE SEQUENCE</scope>
    <source>
        <strain evidence="1">CGMCC 1.15290</strain>
    </source>
</reference>
<dbReference type="EMBL" id="BMIB01000003">
    <property type="protein sequence ID" value="GGH72174.1"/>
    <property type="molecule type" value="Genomic_DNA"/>
</dbReference>
<sequence>MSTYGNHGPYTIANLAEVQAHLQNGLAVDYENMKNGSVWIYRIGNQDFSKPQPPAKKQNLGSPINLHHTIPNNLGLPLTAETAPKDRPWLMGNNFNIDFGGGTDPVAVDGKTEHQQLHDGSLSSTAFRGNSVSISWTLYYDDAGKILSSPLSFNALKHARSADFKHYTDIDLNDMYALGRIISGGNKYNTKDSKQTAGGRYHSERDMILQAERLPDFGGTIAAAVTDELGDTGIPKLLMIHVHSHKLRICEDCYQFLEAFMGGGWITTAKAGIKGGDNMKISMFTSADEKHPILSERKFPDAYKENDTIDIDDLPDILNMDVLRHSPK</sequence>
<keyword evidence="2" id="KW-1185">Reference proteome</keyword>
<accession>A0A917MWV8</accession>
<protein>
    <submittedName>
        <fullName evidence="1">Uncharacterized protein</fullName>
    </submittedName>
</protein>
<dbReference type="Proteomes" id="UP000627292">
    <property type="component" value="Unassembled WGS sequence"/>
</dbReference>
<proteinExistence type="predicted"/>
<evidence type="ECO:0000313" key="1">
    <source>
        <dbReference type="EMBL" id="GGH72174.1"/>
    </source>
</evidence>
<dbReference type="AlphaFoldDB" id="A0A917MWV8"/>
<name>A0A917MWV8_9BACT</name>